<reference evidence="4" key="1">
    <citation type="submission" date="2023-01" db="EMBL/GenBank/DDBJ databases">
        <title>Key to firefly adult light organ development and bioluminescence: homeobox transcription factors regulate luciferase expression and transportation to peroxisome.</title>
        <authorList>
            <person name="Fu X."/>
        </authorList>
    </citation>
    <scope>NUCLEOTIDE SEQUENCE [LARGE SCALE GENOMIC DNA]</scope>
</reference>
<sequence>MADEEKVEDVQLLKSTTISVYVDEALQDMLVVTYKYGLKIYKGILLDYTKRNLPFGVSKLNPVFTTASNLKTNADDDVLYSVNQRFAYTDPTNLTKPKNVRIPSKYKNNKMTVRLRPRQVLCSKCKGICNENSENVSKKRKSPDNVQTLPSKRSANAPMTRSVYSEQITKRKITDQKLQPTLIPKISRLLPQDISDALNGNLDNLNQVGKDDLKKEVSVSSSIAKLNNNSDTEDICNISSKTNNDKIDHSVQHFENSDSSQMETKIPVLSMTQQGAEICVKNIKRTLRKKRSVGSMEDLWDESVFEERVHLRNHDPNGNNGGIVTENSNNNSNSCVNTRTIKISYGPQGEGTVLKIPAPIDKFNASDDSEETINTENQNVEKEPDNKAARKALKRARKKARQKRLLSGNSPNYINTLSPRYTLGAGSPRYSIVGTSPRHYIGNNSPRYVTSSTDLHLSKRHKHKLKRKKKHRVERDRKHKEGESSGQENAGKDQAVTQKLSINLKRLNNTYTSCSNTSDKGEENTSSSDEQSEHVPDFPPSNSPLILRVNAQTVTSAPGADGGRLLVGDVVWGKIHGFPWWPGKVLAITCSGNQMPQAHVSWYGSSTSSLIQCDQLSPYLENFKIRYNKKKRGAYKEAIRQATTEAKENVENRIRKEAPIVSSPSQSIITVPPPALASPREIDVMS</sequence>
<dbReference type="GO" id="GO:0003682">
    <property type="term" value="F:chromatin binding"/>
    <property type="evidence" value="ECO:0007669"/>
    <property type="project" value="TreeGrafter"/>
</dbReference>
<dbReference type="AlphaFoldDB" id="A0AAN7SJR0"/>
<protein>
    <recommendedName>
        <fullName evidence="2">PWWP domain-containing protein</fullName>
    </recommendedName>
</protein>
<feature type="region of interest" description="Disordered" evidence="1">
    <location>
        <begin position="511"/>
        <end position="544"/>
    </location>
</feature>
<keyword evidence="4" id="KW-1185">Reference proteome</keyword>
<feature type="compositionally biased region" description="Polar residues" evidence="1">
    <location>
        <begin position="144"/>
        <end position="161"/>
    </location>
</feature>
<dbReference type="EMBL" id="JARPUR010000002">
    <property type="protein sequence ID" value="KAK4882959.1"/>
    <property type="molecule type" value="Genomic_DNA"/>
</dbReference>
<dbReference type="SMART" id="SM00293">
    <property type="entry name" value="PWWP"/>
    <property type="match status" value="1"/>
</dbReference>
<feature type="compositionally biased region" description="Basic and acidic residues" evidence="1">
    <location>
        <begin position="473"/>
        <end position="483"/>
    </location>
</feature>
<feature type="compositionally biased region" description="Polar residues" evidence="1">
    <location>
        <begin position="442"/>
        <end position="454"/>
    </location>
</feature>
<dbReference type="InterPro" id="IPR000313">
    <property type="entry name" value="PWWP_dom"/>
</dbReference>
<accession>A0AAN7SJR0</accession>
<dbReference type="PANTHER" id="PTHR16112:SF22">
    <property type="entry name" value="PWWP DOMAIN-CONTAINING 2B"/>
    <property type="match status" value="1"/>
</dbReference>
<organism evidence="3 4">
    <name type="scientific">Aquatica leii</name>
    <dbReference type="NCBI Taxonomy" id="1421715"/>
    <lineage>
        <taxon>Eukaryota</taxon>
        <taxon>Metazoa</taxon>
        <taxon>Ecdysozoa</taxon>
        <taxon>Arthropoda</taxon>
        <taxon>Hexapoda</taxon>
        <taxon>Insecta</taxon>
        <taxon>Pterygota</taxon>
        <taxon>Neoptera</taxon>
        <taxon>Endopterygota</taxon>
        <taxon>Coleoptera</taxon>
        <taxon>Polyphaga</taxon>
        <taxon>Elateriformia</taxon>
        <taxon>Elateroidea</taxon>
        <taxon>Lampyridae</taxon>
        <taxon>Luciolinae</taxon>
        <taxon>Aquatica</taxon>
    </lineage>
</organism>
<dbReference type="PANTHER" id="PTHR16112">
    <property type="entry name" value="METHYL-CPG BINDING PROTEIN, DROSOPHILA"/>
    <property type="match status" value="1"/>
</dbReference>
<proteinExistence type="predicted"/>
<evidence type="ECO:0000256" key="1">
    <source>
        <dbReference type="SAM" id="MobiDB-lite"/>
    </source>
</evidence>
<comment type="caution">
    <text evidence="3">The sequence shown here is derived from an EMBL/GenBank/DDBJ whole genome shotgun (WGS) entry which is preliminary data.</text>
</comment>
<feature type="compositionally biased region" description="Polar residues" evidence="1">
    <location>
        <begin position="511"/>
        <end position="529"/>
    </location>
</feature>
<evidence type="ECO:0000313" key="3">
    <source>
        <dbReference type="EMBL" id="KAK4882959.1"/>
    </source>
</evidence>
<dbReference type="Gene3D" id="2.30.30.140">
    <property type="match status" value="1"/>
</dbReference>
<feature type="compositionally biased region" description="Basic residues" evidence="1">
    <location>
        <begin position="458"/>
        <end position="472"/>
    </location>
</feature>
<dbReference type="GO" id="GO:0005634">
    <property type="term" value="C:nucleus"/>
    <property type="evidence" value="ECO:0007669"/>
    <property type="project" value="TreeGrafter"/>
</dbReference>
<dbReference type="GO" id="GO:0010369">
    <property type="term" value="C:chromocenter"/>
    <property type="evidence" value="ECO:0007669"/>
    <property type="project" value="TreeGrafter"/>
</dbReference>
<name>A0AAN7SJR0_9COLE</name>
<dbReference type="SUPFAM" id="SSF63748">
    <property type="entry name" value="Tudor/PWWP/MBT"/>
    <property type="match status" value="1"/>
</dbReference>
<feature type="region of interest" description="Disordered" evidence="1">
    <location>
        <begin position="363"/>
        <end position="393"/>
    </location>
</feature>
<feature type="compositionally biased region" description="Basic and acidic residues" evidence="1">
    <location>
        <begin position="379"/>
        <end position="388"/>
    </location>
</feature>
<evidence type="ECO:0000313" key="4">
    <source>
        <dbReference type="Proteomes" id="UP001353858"/>
    </source>
</evidence>
<feature type="domain" description="PWWP" evidence="2">
    <location>
        <begin position="567"/>
        <end position="622"/>
    </location>
</feature>
<gene>
    <name evidence="3" type="ORF">RN001_006278</name>
</gene>
<dbReference type="PROSITE" id="PS50812">
    <property type="entry name" value="PWWP"/>
    <property type="match status" value="1"/>
</dbReference>
<dbReference type="Pfam" id="PF00855">
    <property type="entry name" value="PWWP"/>
    <property type="match status" value="1"/>
</dbReference>
<feature type="region of interest" description="Disordered" evidence="1">
    <location>
        <begin position="312"/>
        <end position="331"/>
    </location>
</feature>
<feature type="region of interest" description="Disordered" evidence="1">
    <location>
        <begin position="134"/>
        <end position="161"/>
    </location>
</feature>
<dbReference type="CDD" id="cd20140">
    <property type="entry name" value="PWWP_PWWP2"/>
    <property type="match status" value="1"/>
</dbReference>
<dbReference type="Proteomes" id="UP001353858">
    <property type="component" value="Unassembled WGS sequence"/>
</dbReference>
<feature type="region of interest" description="Disordered" evidence="1">
    <location>
        <begin position="434"/>
        <end position="496"/>
    </location>
</feature>
<evidence type="ECO:0000259" key="2">
    <source>
        <dbReference type="PROSITE" id="PS50812"/>
    </source>
</evidence>